<evidence type="ECO:0000313" key="3">
    <source>
        <dbReference type="Proteomes" id="UP001352852"/>
    </source>
</evidence>
<dbReference type="Proteomes" id="UP001352852">
    <property type="component" value="Unassembled WGS sequence"/>
</dbReference>
<dbReference type="EMBL" id="JAHUTJ010061865">
    <property type="protein sequence ID" value="MED6288823.1"/>
    <property type="molecule type" value="Genomic_DNA"/>
</dbReference>
<accession>A0ABU7ER85</accession>
<sequence>METLSEPGTNVPQNHVQISICTRSNVYQNQVKPIRTRKKTLPEPGPNLLQNQEVPSIKTRFNIPQNQTQTPSEPRRIFHQNHLGTLHQNQVQTPSELGTTLHQNRTQSPSEPR</sequence>
<protein>
    <submittedName>
        <fullName evidence="2">Uncharacterized protein</fullName>
    </submittedName>
</protein>
<proteinExistence type="predicted"/>
<evidence type="ECO:0000313" key="2">
    <source>
        <dbReference type="EMBL" id="MED6288823.1"/>
    </source>
</evidence>
<organism evidence="2 3">
    <name type="scientific">Characodon lateralis</name>
    <dbReference type="NCBI Taxonomy" id="208331"/>
    <lineage>
        <taxon>Eukaryota</taxon>
        <taxon>Metazoa</taxon>
        <taxon>Chordata</taxon>
        <taxon>Craniata</taxon>
        <taxon>Vertebrata</taxon>
        <taxon>Euteleostomi</taxon>
        <taxon>Actinopterygii</taxon>
        <taxon>Neopterygii</taxon>
        <taxon>Teleostei</taxon>
        <taxon>Neoteleostei</taxon>
        <taxon>Acanthomorphata</taxon>
        <taxon>Ovalentaria</taxon>
        <taxon>Atherinomorphae</taxon>
        <taxon>Cyprinodontiformes</taxon>
        <taxon>Goodeidae</taxon>
        <taxon>Characodon</taxon>
    </lineage>
</organism>
<feature type="compositionally biased region" description="Polar residues" evidence="1">
    <location>
        <begin position="62"/>
        <end position="72"/>
    </location>
</feature>
<gene>
    <name evidence="2" type="ORF">CHARACLAT_030232</name>
</gene>
<reference evidence="2 3" key="1">
    <citation type="submission" date="2021-06" db="EMBL/GenBank/DDBJ databases">
        <authorList>
            <person name="Palmer J.M."/>
        </authorList>
    </citation>
    <scope>NUCLEOTIDE SEQUENCE [LARGE SCALE GENOMIC DNA]</scope>
    <source>
        <strain evidence="2 3">CL_MEX2019</strain>
        <tissue evidence="2">Muscle</tissue>
    </source>
</reference>
<name>A0ABU7ER85_9TELE</name>
<feature type="region of interest" description="Disordered" evidence="1">
    <location>
        <begin position="37"/>
        <end position="113"/>
    </location>
</feature>
<feature type="compositionally biased region" description="Polar residues" evidence="1">
    <location>
        <begin position="82"/>
        <end position="113"/>
    </location>
</feature>
<evidence type="ECO:0000256" key="1">
    <source>
        <dbReference type="SAM" id="MobiDB-lite"/>
    </source>
</evidence>
<comment type="caution">
    <text evidence="2">The sequence shown here is derived from an EMBL/GenBank/DDBJ whole genome shotgun (WGS) entry which is preliminary data.</text>
</comment>
<keyword evidence="3" id="KW-1185">Reference proteome</keyword>